<name>A0AAV3QP69_LITER</name>
<organism evidence="12 13">
    <name type="scientific">Lithospermum erythrorhizon</name>
    <name type="common">Purple gromwell</name>
    <name type="synonym">Lithospermum officinale var. erythrorhizon</name>
    <dbReference type="NCBI Taxonomy" id="34254"/>
    <lineage>
        <taxon>Eukaryota</taxon>
        <taxon>Viridiplantae</taxon>
        <taxon>Streptophyta</taxon>
        <taxon>Embryophyta</taxon>
        <taxon>Tracheophyta</taxon>
        <taxon>Spermatophyta</taxon>
        <taxon>Magnoliopsida</taxon>
        <taxon>eudicotyledons</taxon>
        <taxon>Gunneridae</taxon>
        <taxon>Pentapetalae</taxon>
        <taxon>asterids</taxon>
        <taxon>lamiids</taxon>
        <taxon>Boraginales</taxon>
        <taxon>Boraginaceae</taxon>
        <taxon>Boraginoideae</taxon>
        <taxon>Lithospermeae</taxon>
        <taxon>Lithospermum</taxon>
    </lineage>
</organism>
<evidence type="ECO:0000256" key="8">
    <source>
        <dbReference type="ARBA" id="ARBA00022989"/>
    </source>
</evidence>
<dbReference type="EMBL" id="BAABME010005521">
    <property type="protein sequence ID" value="GAA0165874.1"/>
    <property type="molecule type" value="Genomic_DNA"/>
</dbReference>
<keyword evidence="5" id="KW-0808">Transferase</keyword>
<dbReference type="GO" id="GO:0012505">
    <property type="term" value="C:endomembrane system"/>
    <property type="evidence" value="ECO:0007669"/>
    <property type="project" value="UniProtKB-SubCell"/>
</dbReference>
<evidence type="ECO:0000256" key="2">
    <source>
        <dbReference type="ARBA" id="ARBA00004127"/>
    </source>
</evidence>
<feature type="domain" description="SWEET-like" evidence="10">
    <location>
        <begin position="197"/>
        <end position="317"/>
    </location>
</feature>
<dbReference type="Pfam" id="PF25333">
    <property type="entry name" value="DUF2921_N"/>
    <property type="match status" value="1"/>
</dbReference>
<evidence type="ECO:0000313" key="12">
    <source>
        <dbReference type="EMBL" id="GAA0165874.1"/>
    </source>
</evidence>
<dbReference type="EC" id="2.3.2.27" evidence="4"/>
<evidence type="ECO:0000256" key="5">
    <source>
        <dbReference type="ARBA" id="ARBA00022679"/>
    </source>
</evidence>
<evidence type="ECO:0000256" key="7">
    <source>
        <dbReference type="ARBA" id="ARBA00022786"/>
    </source>
</evidence>
<comment type="caution">
    <text evidence="12">The sequence shown here is derived from an EMBL/GenBank/DDBJ whole genome shotgun (WGS) entry which is preliminary data.</text>
</comment>
<evidence type="ECO:0000259" key="11">
    <source>
        <dbReference type="Pfam" id="PF25333"/>
    </source>
</evidence>
<comment type="catalytic activity">
    <reaction evidence="1">
        <text>S-ubiquitinyl-[E2 ubiquitin-conjugating enzyme]-L-cysteine + [acceptor protein]-L-lysine = [E2 ubiquitin-conjugating enzyme]-L-cysteine + N(6)-ubiquitinyl-[acceptor protein]-L-lysine.</text>
        <dbReference type="EC" id="2.3.2.27"/>
    </reaction>
</comment>
<keyword evidence="8" id="KW-1133">Transmembrane helix</keyword>
<proteinExistence type="predicted"/>
<dbReference type="InterPro" id="IPR021319">
    <property type="entry name" value="DUF2921"/>
</dbReference>
<dbReference type="InterPro" id="IPR057425">
    <property type="entry name" value="DUF2921_N"/>
</dbReference>
<evidence type="ECO:0000256" key="4">
    <source>
        <dbReference type="ARBA" id="ARBA00012483"/>
    </source>
</evidence>
<keyword evidence="13" id="KW-1185">Reference proteome</keyword>
<dbReference type="GO" id="GO:0061630">
    <property type="term" value="F:ubiquitin protein ligase activity"/>
    <property type="evidence" value="ECO:0007669"/>
    <property type="project" value="UniProtKB-EC"/>
</dbReference>
<dbReference type="PANTHER" id="PTHR33389:SF22">
    <property type="entry name" value="FAMILY PROTEIN, PUTATIVE (DUF2921)-RELATED"/>
    <property type="match status" value="1"/>
</dbReference>
<dbReference type="PANTHER" id="PTHR33389">
    <property type="entry name" value="FAMILY PROTEIN, PUTATIVE (DUF2921)-RELATED"/>
    <property type="match status" value="1"/>
</dbReference>
<evidence type="ECO:0000256" key="6">
    <source>
        <dbReference type="ARBA" id="ARBA00022692"/>
    </source>
</evidence>
<evidence type="ECO:0000256" key="9">
    <source>
        <dbReference type="ARBA" id="ARBA00023136"/>
    </source>
</evidence>
<dbReference type="Proteomes" id="UP001454036">
    <property type="component" value="Unassembled WGS sequence"/>
</dbReference>
<comment type="pathway">
    <text evidence="3">Protein modification; protein ubiquitination.</text>
</comment>
<evidence type="ECO:0000256" key="3">
    <source>
        <dbReference type="ARBA" id="ARBA00004906"/>
    </source>
</evidence>
<evidence type="ECO:0000256" key="1">
    <source>
        <dbReference type="ARBA" id="ARBA00000900"/>
    </source>
</evidence>
<keyword evidence="6" id="KW-0812">Transmembrane</keyword>
<feature type="domain" description="DUF2921" evidence="11">
    <location>
        <begin position="65"/>
        <end position="145"/>
    </location>
</feature>
<gene>
    <name evidence="12" type="ORF">LIER_21164</name>
</gene>
<comment type="subcellular location">
    <subcellularLocation>
        <location evidence="2">Endomembrane system</location>
        <topology evidence="2">Multi-pass membrane protein</topology>
    </subcellularLocation>
</comment>
<keyword evidence="7" id="KW-0833">Ubl conjugation pathway</keyword>
<evidence type="ECO:0000259" key="10">
    <source>
        <dbReference type="Pfam" id="PF11145"/>
    </source>
</evidence>
<protein>
    <recommendedName>
        <fullName evidence="4">RING-type E3 ubiquitin transferase</fullName>
        <ecNumber evidence="4">2.3.2.27</ecNumber>
    </recommendedName>
</protein>
<reference evidence="12 13" key="1">
    <citation type="submission" date="2024-01" db="EMBL/GenBank/DDBJ databases">
        <title>The complete chloroplast genome sequence of Lithospermum erythrorhizon: insights into the phylogenetic relationship among Boraginaceae species and the maternal lineages of purple gromwells.</title>
        <authorList>
            <person name="Okada T."/>
            <person name="Watanabe K."/>
        </authorList>
    </citation>
    <scope>NUCLEOTIDE SEQUENCE [LARGE SCALE GENOMIC DNA]</scope>
</reference>
<accession>A0AAV3QP69</accession>
<dbReference type="AlphaFoldDB" id="A0AAV3QP69"/>
<dbReference type="Pfam" id="PF11145">
    <property type="entry name" value="DUF2921"/>
    <property type="match status" value="1"/>
</dbReference>
<keyword evidence="9" id="KW-0472">Membrane</keyword>
<sequence length="318" mass="36033">MRGRPMELEYKDDCSKVNCDFFGGGKSGKRPNEIHFRSIGDTGKGVTDRLRSLLVGGYDNRWGLPLDPNVSLVSEGKWDKEKKRLDMVGCRIIGGEEGEGSIGDCSVRVSLRVPSKWTWQERDAIVGEMWSTKQVNESGYFGRVHLRTSNTVGDKIDNLTYEYREIENLFYKPRVGKMYRLVLMGGLKQMRLGISDKVLFSSLPLYVCGGLTAWFVAHVSGKSHPTAVRRRRIPRLHNSEASSLWGGLKSYAGLTLDGFLLPQILFNIFSNSKEKALSPVFYVGTTIVRLLPHAYDIYRVHDPTWSFSFIYANPRTDY</sequence>
<evidence type="ECO:0000313" key="13">
    <source>
        <dbReference type="Proteomes" id="UP001454036"/>
    </source>
</evidence>